<gene>
    <name evidence="1" type="ORF">OFA60_08375</name>
</gene>
<proteinExistence type="predicted"/>
<dbReference type="Proteomes" id="UP001163127">
    <property type="component" value="Chromosome"/>
</dbReference>
<dbReference type="RefSeq" id="WP_179078548.1">
    <property type="nucleotide sequence ID" value="NZ_CP113787.1"/>
</dbReference>
<dbReference type="AlphaFoldDB" id="A0AA47FHJ5"/>
<evidence type="ECO:0000313" key="2">
    <source>
        <dbReference type="Proteomes" id="UP001163127"/>
    </source>
</evidence>
<dbReference type="EMBL" id="CP113787">
    <property type="protein sequence ID" value="WAL42088.1"/>
    <property type="molecule type" value="Genomic_DNA"/>
</dbReference>
<organism evidence="1 2">
    <name type="scientific">Actinomyces naeslundii</name>
    <dbReference type="NCBI Taxonomy" id="1655"/>
    <lineage>
        <taxon>Bacteria</taxon>
        <taxon>Bacillati</taxon>
        <taxon>Actinomycetota</taxon>
        <taxon>Actinomycetes</taxon>
        <taxon>Actinomycetales</taxon>
        <taxon>Actinomycetaceae</taxon>
        <taxon>Actinomyces</taxon>
    </lineage>
</organism>
<reference evidence="1" key="1">
    <citation type="submission" date="2022-11" db="EMBL/GenBank/DDBJ databases">
        <title>Dental biofilm bacteria. Genome sequencing and assembly.</title>
        <authorList>
            <person name="Robertsson C."/>
        </authorList>
    </citation>
    <scope>NUCLEOTIDE SEQUENCE</scope>
    <source>
        <strain evidence="1">CW</strain>
    </source>
</reference>
<sequence length="105" mass="12168">MRLPVEDRHEVFVLCSYVFLDLNAEIAAIFRYTIEPIEQHPLIFGASDRIWIDLRIAKQVKRRLIEAKSLGAILLILIHQMCPKHGEKYFLAAEVLRLDVRLSLG</sequence>
<accession>A0AA47FHJ5</accession>
<evidence type="ECO:0000313" key="1">
    <source>
        <dbReference type="EMBL" id="WAL42088.1"/>
    </source>
</evidence>
<name>A0AA47FHJ5_ACTNA</name>
<protein>
    <submittedName>
        <fullName evidence="1">Uncharacterized protein</fullName>
    </submittedName>
</protein>